<dbReference type="AlphaFoldDB" id="A0A8T8I2C1"/>
<name>A0A8T8I2C1_9PSEU</name>
<organism evidence="4 5">
    <name type="scientific">Saccharothrix algeriensis</name>
    <dbReference type="NCBI Taxonomy" id="173560"/>
    <lineage>
        <taxon>Bacteria</taxon>
        <taxon>Bacillati</taxon>
        <taxon>Actinomycetota</taxon>
        <taxon>Actinomycetes</taxon>
        <taxon>Pseudonocardiales</taxon>
        <taxon>Pseudonocardiaceae</taxon>
        <taxon>Saccharothrix</taxon>
    </lineage>
</organism>
<reference evidence="3 6" key="1">
    <citation type="submission" date="2021-01" db="EMBL/GenBank/DDBJ databases">
        <title>Sequencing the genomes of 1000 actinobacteria strains.</title>
        <authorList>
            <person name="Klenk H.-P."/>
        </authorList>
    </citation>
    <scope>NUCLEOTIDE SEQUENCE [LARGE SCALE GENOMIC DNA]</scope>
    <source>
        <strain evidence="3 6">DSM 44581</strain>
    </source>
</reference>
<dbReference type="EMBL" id="JAFBCL010000001">
    <property type="protein sequence ID" value="MBM7810447.1"/>
    <property type="molecule type" value="Genomic_DNA"/>
</dbReference>
<accession>A0A8T8I2C1</accession>
<feature type="region of interest" description="Disordered" evidence="1">
    <location>
        <begin position="1"/>
        <end position="22"/>
    </location>
</feature>
<gene>
    <name evidence="4" type="ORF">J7S33_06825</name>
    <name evidence="3" type="ORF">JOE68_001312</name>
</gene>
<evidence type="ECO:0000313" key="4">
    <source>
        <dbReference type="EMBL" id="QTR04570.1"/>
    </source>
</evidence>
<protein>
    <recommendedName>
        <fullName evidence="2">A-factor biosynthesis hotdog domain-containing protein</fullName>
    </recommendedName>
</protein>
<dbReference type="Proteomes" id="UP000671828">
    <property type="component" value="Chromosome"/>
</dbReference>
<dbReference type="Proteomes" id="UP001195724">
    <property type="component" value="Unassembled WGS sequence"/>
</dbReference>
<reference evidence="4" key="2">
    <citation type="submission" date="2021-04" db="EMBL/GenBank/DDBJ databases">
        <title>Saccharothrix algeriensis WGS.</title>
        <authorList>
            <person name="Stuskova K."/>
            <person name="Hakalova E."/>
            <person name="Tebbal A.B."/>
            <person name="Eichmeier A."/>
        </authorList>
    </citation>
    <scope>NUCLEOTIDE SEQUENCE</scope>
    <source>
        <strain evidence="4">NRRL B-24137</strain>
    </source>
</reference>
<dbReference type="InterPro" id="IPR047757">
    <property type="entry name" value="AfsA-like"/>
</dbReference>
<dbReference type="NCBIfam" id="NF041195">
    <property type="entry name" value="ScbA_BarX_GamBu"/>
    <property type="match status" value="1"/>
</dbReference>
<evidence type="ECO:0000256" key="1">
    <source>
        <dbReference type="SAM" id="MobiDB-lite"/>
    </source>
</evidence>
<dbReference type="RefSeq" id="WP_204841418.1">
    <property type="nucleotide sequence ID" value="NZ_JAFBCL010000001.1"/>
</dbReference>
<feature type="domain" description="A-factor biosynthesis hotdog" evidence="2">
    <location>
        <begin position="33"/>
        <end position="168"/>
    </location>
</feature>
<sequence>MTAAGHHSQQAPADAPGSDHAGLSFSSNVPRHLVHRSALAEVLLTDWRRTGDGAYLCAAQWPRGHSLYRVLDGHHDPLLAAETLRQTGILLAHSAEGVPLDWKFVMDGMAISVHPAGLRAGGAPADVLLEAGLSPLRKGTRSAAHLRLDVRFRHDGRVFATGGARMRCVAPALYRRLRGERAGAATRPAAVPPPVDARVVGMSTEADVVLGAALDRGAWPLRVRTEHPVLFDHPLDHVPGMLVFEGFRQAGRALLGLPGAQLTGCDVGFTRYLEFDPTPVVLARVRRRAASGASLAVRVVQDGRTAVSGTVEVCARDSGAIAA</sequence>
<dbReference type="Pfam" id="PF03756">
    <property type="entry name" value="AfsA"/>
    <property type="match status" value="2"/>
</dbReference>
<evidence type="ECO:0000313" key="3">
    <source>
        <dbReference type="EMBL" id="MBM7810447.1"/>
    </source>
</evidence>
<feature type="domain" description="A-factor biosynthesis hotdog" evidence="2">
    <location>
        <begin position="200"/>
        <end position="314"/>
    </location>
</feature>
<dbReference type="InterPro" id="IPR005509">
    <property type="entry name" value="AfsA_hotdog_dom"/>
</dbReference>
<dbReference type="GO" id="GO:0016740">
    <property type="term" value="F:transferase activity"/>
    <property type="evidence" value="ECO:0007669"/>
    <property type="project" value="InterPro"/>
</dbReference>
<dbReference type="EMBL" id="CP072788">
    <property type="protein sequence ID" value="QTR04570.1"/>
    <property type="molecule type" value="Genomic_DNA"/>
</dbReference>
<evidence type="ECO:0000313" key="5">
    <source>
        <dbReference type="Proteomes" id="UP000671828"/>
    </source>
</evidence>
<proteinExistence type="predicted"/>
<evidence type="ECO:0000259" key="2">
    <source>
        <dbReference type="Pfam" id="PF03756"/>
    </source>
</evidence>
<evidence type="ECO:0000313" key="6">
    <source>
        <dbReference type="Proteomes" id="UP001195724"/>
    </source>
</evidence>
<keyword evidence="6" id="KW-1185">Reference proteome</keyword>